<proteinExistence type="predicted"/>
<organism evidence="1 2">
    <name type="scientific">Rhamnella rubrinervis</name>
    <dbReference type="NCBI Taxonomy" id="2594499"/>
    <lineage>
        <taxon>Eukaryota</taxon>
        <taxon>Viridiplantae</taxon>
        <taxon>Streptophyta</taxon>
        <taxon>Embryophyta</taxon>
        <taxon>Tracheophyta</taxon>
        <taxon>Spermatophyta</taxon>
        <taxon>Magnoliopsida</taxon>
        <taxon>eudicotyledons</taxon>
        <taxon>Gunneridae</taxon>
        <taxon>Pentapetalae</taxon>
        <taxon>rosids</taxon>
        <taxon>fabids</taxon>
        <taxon>Rosales</taxon>
        <taxon>Rhamnaceae</taxon>
        <taxon>rhamnoid group</taxon>
        <taxon>Rhamneae</taxon>
        <taxon>Rhamnella</taxon>
    </lineage>
</organism>
<sequence>MIDFLKESFEFNEDVITMSALDAQMRRSFRTWRSDLSQLHFMLMKYSLEVLPEICNFPRIGLEVRLAEMEKKVKILLELHERQFDSFDRMVADMEGDNDTKKWRYFQPSKSGTVTNYALIELPQKGVQWNNEGINEL</sequence>
<gene>
    <name evidence="1" type="ORF">FNV43_RR09593</name>
</gene>
<dbReference type="Proteomes" id="UP000796880">
    <property type="component" value="Unassembled WGS sequence"/>
</dbReference>
<name>A0A8K0HA90_9ROSA</name>
<comment type="caution">
    <text evidence="1">The sequence shown here is derived from an EMBL/GenBank/DDBJ whole genome shotgun (WGS) entry which is preliminary data.</text>
</comment>
<keyword evidence="2" id="KW-1185">Reference proteome</keyword>
<protein>
    <submittedName>
        <fullName evidence="1">Uncharacterized protein</fullName>
    </submittedName>
</protein>
<dbReference type="EMBL" id="VOIH02000004">
    <property type="protein sequence ID" value="KAF3448877.1"/>
    <property type="molecule type" value="Genomic_DNA"/>
</dbReference>
<dbReference type="AlphaFoldDB" id="A0A8K0HA90"/>
<reference evidence="1" key="1">
    <citation type="submission" date="2020-03" db="EMBL/GenBank/DDBJ databases">
        <title>A high-quality chromosome-level genome assembly of a woody plant with both climbing and erect habits, Rhamnella rubrinervis.</title>
        <authorList>
            <person name="Lu Z."/>
            <person name="Yang Y."/>
            <person name="Zhu X."/>
            <person name="Sun Y."/>
        </authorList>
    </citation>
    <scope>NUCLEOTIDE SEQUENCE</scope>
    <source>
        <strain evidence="1">BYM</strain>
        <tissue evidence="1">Leaf</tissue>
    </source>
</reference>
<accession>A0A8K0HA90</accession>
<evidence type="ECO:0000313" key="2">
    <source>
        <dbReference type="Proteomes" id="UP000796880"/>
    </source>
</evidence>
<evidence type="ECO:0000313" key="1">
    <source>
        <dbReference type="EMBL" id="KAF3448877.1"/>
    </source>
</evidence>